<dbReference type="GO" id="GO:0003677">
    <property type="term" value="F:DNA binding"/>
    <property type="evidence" value="ECO:0007669"/>
    <property type="project" value="InterPro"/>
</dbReference>
<dbReference type="Proteomes" id="UP000198565">
    <property type="component" value="Unassembled WGS sequence"/>
</dbReference>
<dbReference type="InterPro" id="IPR013325">
    <property type="entry name" value="RNA_pol_sigma_r2"/>
</dbReference>
<dbReference type="SUPFAM" id="SSF88659">
    <property type="entry name" value="Sigma3 and sigma4 domains of RNA polymerase sigma factors"/>
    <property type="match status" value="1"/>
</dbReference>
<keyword evidence="8" id="KW-1185">Reference proteome</keyword>
<organism evidence="7 8">
    <name type="scientific">Gracilibacillus orientalis</name>
    <dbReference type="NCBI Taxonomy" id="334253"/>
    <lineage>
        <taxon>Bacteria</taxon>
        <taxon>Bacillati</taxon>
        <taxon>Bacillota</taxon>
        <taxon>Bacilli</taxon>
        <taxon>Bacillales</taxon>
        <taxon>Bacillaceae</taxon>
        <taxon>Gracilibacillus</taxon>
    </lineage>
</organism>
<accession>A0A1I4L6C2</accession>
<evidence type="ECO:0000259" key="6">
    <source>
        <dbReference type="Pfam" id="PF08281"/>
    </source>
</evidence>
<dbReference type="EMBL" id="FOTR01000004">
    <property type="protein sequence ID" value="SFL86585.1"/>
    <property type="molecule type" value="Genomic_DNA"/>
</dbReference>
<keyword evidence="4" id="KW-0804">Transcription</keyword>
<feature type="domain" description="RNA polymerase sigma factor 70 region 4 type 2" evidence="6">
    <location>
        <begin position="128"/>
        <end position="180"/>
    </location>
</feature>
<dbReference type="Gene3D" id="1.10.10.10">
    <property type="entry name" value="Winged helix-like DNA-binding domain superfamily/Winged helix DNA-binding domain"/>
    <property type="match status" value="1"/>
</dbReference>
<dbReference type="GO" id="GO:0016987">
    <property type="term" value="F:sigma factor activity"/>
    <property type="evidence" value="ECO:0007669"/>
    <property type="project" value="UniProtKB-KW"/>
</dbReference>
<keyword evidence="2" id="KW-0805">Transcription regulation</keyword>
<dbReference type="Pfam" id="PF08281">
    <property type="entry name" value="Sigma70_r4_2"/>
    <property type="match status" value="1"/>
</dbReference>
<dbReference type="PANTHER" id="PTHR43133">
    <property type="entry name" value="RNA POLYMERASE ECF-TYPE SIGMA FACTO"/>
    <property type="match status" value="1"/>
</dbReference>
<proteinExistence type="inferred from homology"/>
<dbReference type="OrthoDB" id="9784984at2"/>
<dbReference type="STRING" id="334253.SAMN04487943_104393"/>
<keyword evidence="3" id="KW-0731">Sigma factor</keyword>
<dbReference type="Pfam" id="PF04542">
    <property type="entry name" value="Sigma70_r2"/>
    <property type="match status" value="1"/>
</dbReference>
<gene>
    <name evidence="7" type="ORF">SAMN04487943_104393</name>
</gene>
<dbReference type="RefSeq" id="WP_091483541.1">
    <property type="nucleotide sequence ID" value="NZ_FOTR01000004.1"/>
</dbReference>
<evidence type="ECO:0000259" key="5">
    <source>
        <dbReference type="Pfam" id="PF04542"/>
    </source>
</evidence>
<evidence type="ECO:0000256" key="1">
    <source>
        <dbReference type="ARBA" id="ARBA00010641"/>
    </source>
</evidence>
<dbReference type="InterPro" id="IPR036388">
    <property type="entry name" value="WH-like_DNA-bd_sf"/>
</dbReference>
<protein>
    <submittedName>
        <fullName evidence="7">RNA polymerase sigma factor, sigma-70 family</fullName>
    </submittedName>
</protein>
<evidence type="ECO:0000313" key="7">
    <source>
        <dbReference type="EMBL" id="SFL86585.1"/>
    </source>
</evidence>
<dbReference type="SUPFAM" id="SSF88946">
    <property type="entry name" value="Sigma2 domain of RNA polymerase sigma factors"/>
    <property type="match status" value="1"/>
</dbReference>
<evidence type="ECO:0000256" key="3">
    <source>
        <dbReference type="ARBA" id="ARBA00023082"/>
    </source>
</evidence>
<dbReference type="PANTHER" id="PTHR43133:SF60">
    <property type="entry name" value="RNA POLYMERASE SIGMA FACTOR SIGV"/>
    <property type="match status" value="1"/>
</dbReference>
<dbReference type="InterPro" id="IPR007627">
    <property type="entry name" value="RNA_pol_sigma70_r2"/>
</dbReference>
<evidence type="ECO:0000313" key="8">
    <source>
        <dbReference type="Proteomes" id="UP000198565"/>
    </source>
</evidence>
<sequence>MGYKKGGGSIIQDEQLIRKIKVGNQHAIRLLIERYKHHVFKVIYSVVHDEKIAEDLAQETFIKMIDALTSYQYKGFKTWISRIALHKAIDYKRKITRHKEDLETFEEFEPASTEIHPDEQIISKDKSNKIQQQINLMPEKFRIVVKAYYFQELSYKQIAQELNIEETTVKMRLYRARKWMKENWKEEDFN</sequence>
<dbReference type="InterPro" id="IPR013324">
    <property type="entry name" value="RNA_pol_sigma_r3/r4-like"/>
</dbReference>
<comment type="similarity">
    <text evidence="1">Belongs to the sigma-70 factor family. ECF subfamily.</text>
</comment>
<dbReference type="GO" id="GO:0006352">
    <property type="term" value="P:DNA-templated transcription initiation"/>
    <property type="evidence" value="ECO:0007669"/>
    <property type="project" value="InterPro"/>
</dbReference>
<feature type="domain" description="RNA polymerase sigma-70 region 2" evidence="5">
    <location>
        <begin position="31"/>
        <end position="97"/>
    </location>
</feature>
<dbReference type="InterPro" id="IPR013249">
    <property type="entry name" value="RNA_pol_sigma70_r4_t2"/>
</dbReference>
<dbReference type="AlphaFoldDB" id="A0A1I4L6C2"/>
<dbReference type="CDD" id="cd06171">
    <property type="entry name" value="Sigma70_r4"/>
    <property type="match status" value="1"/>
</dbReference>
<evidence type="ECO:0000256" key="4">
    <source>
        <dbReference type="ARBA" id="ARBA00023163"/>
    </source>
</evidence>
<reference evidence="8" key="1">
    <citation type="submission" date="2016-10" db="EMBL/GenBank/DDBJ databases">
        <authorList>
            <person name="Varghese N."/>
            <person name="Submissions S."/>
        </authorList>
    </citation>
    <scope>NUCLEOTIDE SEQUENCE [LARGE SCALE GENOMIC DNA]</scope>
    <source>
        <strain evidence="8">CGMCC 1.4250</strain>
    </source>
</reference>
<dbReference type="Gene3D" id="1.10.1740.10">
    <property type="match status" value="1"/>
</dbReference>
<evidence type="ECO:0000256" key="2">
    <source>
        <dbReference type="ARBA" id="ARBA00023015"/>
    </source>
</evidence>
<dbReference type="NCBIfam" id="TIGR02937">
    <property type="entry name" value="sigma70-ECF"/>
    <property type="match status" value="1"/>
</dbReference>
<name>A0A1I4L6C2_9BACI</name>
<dbReference type="InterPro" id="IPR039425">
    <property type="entry name" value="RNA_pol_sigma-70-like"/>
</dbReference>
<dbReference type="InterPro" id="IPR014284">
    <property type="entry name" value="RNA_pol_sigma-70_dom"/>
</dbReference>